<comment type="caution">
    <text evidence="11">The sequence shown here is derived from an EMBL/GenBank/DDBJ whole genome shotgun (WGS) entry which is preliminary data.</text>
</comment>
<evidence type="ECO:0000256" key="7">
    <source>
        <dbReference type="ARBA" id="ARBA00023177"/>
    </source>
</evidence>
<dbReference type="PRINTS" id="PR00342">
    <property type="entry name" value="RHESUSRHD"/>
</dbReference>
<feature type="region of interest" description="Disordered" evidence="9">
    <location>
        <begin position="453"/>
        <end position="479"/>
    </location>
</feature>
<comment type="subcellular location">
    <subcellularLocation>
        <location evidence="8">Cell membrane</location>
        <topology evidence="8">Multi-pass membrane protein</topology>
    </subcellularLocation>
    <subcellularLocation>
        <location evidence="1">Membrane</location>
        <topology evidence="1">Multi-pass membrane protein</topology>
    </subcellularLocation>
</comment>
<dbReference type="Gene3D" id="1.10.3430.10">
    <property type="entry name" value="Ammonium transporter AmtB like domains"/>
    <property type="match status" value="1"/>
</dbReference>
<keyword evidence="7 8" id="KW-0924">Ammonia transport</keyword>
<feature type="transmembrane region" description="Helical" evidence="8">
    <location>
        <begin position="175"/>
        <end position="194"/>
    </location>
</feature>
<evidence type="ECO:0000313" key="12">
    <source>
        <dbReference type="Proteomes" id="UP000245383"/>
    </source>
</evidence>
<dbReference type="InterPro" id="IPR001905">
    <property type="entry name" value="Ammonium_transpt"/>
</dbReference>
<evidence type="ECO:0000256" key="6">
    <source>
        <dbReference type="ARBA" id="ARBA00023136"/>
    </source>
</evidence>
<evidence type="ECO:0000259" key="10">
    <source>
        <dbReference type="Pfam" id="PF00909"/>
    </source>
</evidence>
<feature type="transmembrane region" description="Helical" evidence="8">
    <location>
        <begin position="237"/>
        <end position="258"/>
    </location>
</feature>
<dbReference type="PANTHER" id="PTHR43029:SF10">
    <property type="entry name" value="AMMONIUM TRANSPORTER MEP2"/>
    <property type="match status" value="1"/>
</dbReference>
<dbReference type="InterPro" id="IPR002229">
    <property type="entry name" value="RhesusRHD"/>
</dbReference>
<evidence type="ECO:0000256" key="8">
    <source>
        <dbReference type="RuleBase" id="RU362002"/>
    </source>
</evidence>
<feature type="transmembrane region" description="Helical" evidence="8">
    <location>
        <begin position="206"/>
        <end position="225"/>
    </location>
</feature>
<dbReference type="GO" id="GO:0005886">
    <property type="term" value="C:plasma membrane"/>
    <property type="evidence" value="ECO:0007669"/>
    <property type="project" value="UniProtKB-SubCell"/>
</dbReference>
<evidence type="ECO:0000256" key="4">
    <source>
        <dbReference type="ARBA" id="ARBA00022692"/>
    </source>
</evidence>
<dbReference type="AlphaFoldDB" id="A0A2T9YLQ9"/>
<organism evidence="11 12">
    <name type="scientific">Smittium simulii</name>
    <dbReference type="NCBI Taxonomy" id="133385"/>
    <lineage>
        <taxon>Eukaryota</taxon>
        <taxon>Fungi</taxon>
        <taxon>Fungi incertae sedis</taxon>
        <taxon>Zoopagomycota</taxon>
        <taxon>Kickxellomycotina</taxon>
        <taxon>Harpellomycetes</taxon>
        <taxon>Harpellales</taxon>
        <taxon>Legeriomycetaceae</taxon>
        <taxon>Smittium</taxon>
    </lineage>
</organism>
<name>A0A2T9YLQ9_9FUNG</name>
<dbReference type="OrthoDB" id="534912at2759"/>
<dbReference type="Proteomes" id="UP000245383">
    <property type="component" value="Unassembled WGS sequence"/>
</dbReference>
<dbReference type="InterPro" id="IPR029020">
    <property type="entry name" value="Ammonium/urea_transptr"/>
</dbReference>
<evidence type="ECO:0000313" key="11">
    <source>
        <dbReference type="EMBL" id="PVU93273.1"/>
    </source>
</evidence>
<feature type="transmembrane region" description="Helical" evidence="8">
    <location>
        <begin position="48"/>
        <end position="68"/>
    </location>
</feature>
<keyword evidence="3 8" id="KW-0813">Transport</keyword>
<feature type="transmembrane region" description="Helical" evidence="8">
    <location>
        <begin position="290"/>
        <end position="310"/>
    </location>
</feature>
<gene>
    <name evidence="11" type="ORF">BB561_003359</name>
</gene>
<evidence type="ECO:0000256" key="9">
    <source>
        <dbReference type="SAM" id="MobiDB-lite"/>
    </source>
</evidence>
<proteinExistence type="inferred from homology"/>
<keyword evidence="5 8" id="KW-1133">Transmembrane helix</keyword>
<dbReference type="EMBL" id="MBFR01000133">
    <property type="protein sequence ID" value="PVU93273.1"/>
    <property type="molecule type" value="Genomic_DNA"/>
</dbReference>
<protein>
    <recommendedName>
        <fullName evidence="8">Ammonium transporter</fullName>
    </recommendedName>
</protein>
<dbReference type="InterPro" id="IPR024041">
    <property type="entry name" value="NH4_transpt_AmtB-like_dom"/>
</dbReference>
<keyword evidence="12" id="KW-1185">Reference proteome</keyword>
<feature type="transmembrane region" description="Helical" evidence="8">
    <location>
        <begin position="371"/>
        <end position="396"/>
    </location>
</feature>
<comment type="similarity">
    <text evidence="2 8">Belongs to the ammonia transporter channel (TC 1.A.11.2) family.</text>
</comment>
<feature type="domain" description="Ammonium transporter AmtB-like" evidence="10">
    <location>
        <begin position="18"/>
        <end position="415"/>
    </location>
</feature>
<accession>A0A2T9YLQ9</accession>
<reference evidence="11 12" key="1">
    <citation type="journal article" date="2018" name="MBio">
        <title>Comparative Genomics Reveals the Core Gene Toolbox for the Fungus-Insect Symbiosis.</title>
        <authorList>
            <person name="Wang Y."/>
            <person name="Stata M."/>
            <person name="Wang W."/>
            <person name="Stajich J.E."/>
            <person name="White M.M."/>
            <person name="Moncalvo J.M."/>
        </authorList>
    </citation>
    <scope>NUCLEOTIDE SEQUENCE [LARGE SCALE GENOMIC DNA]</scope>
    <source>
        <strain evidence="11 12">SWE-8-4</strain>
    </source>
</reference>
<keyword evidence="6 8" id="KW-0472">Membrane</keyword>
<dbReference type="SUPFAM" id="SSF111352">
    <property type="entry name" value="Ammonium transporter"/>
    <property type="match status" value="1"/>
</dbReference>
<evidence type="ECO:0000256" key="2">
    <source>
        <dbReference type="ARBA" id="ARBA00005887"/>
    </source>
</evidence>
<evidence type="ECO:0000256" key="3">
    <source>
        <dbReference type="ARBA" id="ARBA00022448"/>
    </source>
</evidence>
<feature type="compositionally biased region" description="Polar residues" evidence="9">
    <location>
        <begin position="460"/>
        <end position="479"/>
    </location>
</feature>
<evidence type="ECO:0000256" key="1">
    <source>
        <dbReference type="ARBA" id="ARBA00004141"/>
    </source>
</evidence>
<dbReference type="GO" id="GO:0008519">
    <property type="term" value="F:ammonium channel activity"/>
    <property type="evidence" value="ECO:0007669"/>
    <property type="project" value="InterPro"/>
</dbReference>
<feature type="transmembrane region" description="Helical" evidence="8">
    <location>
        <begin position="104"/>
        <end position="125"/>
    </location>
</feature>
<dbReference type="Pfam" id="PF00909">
    <property type="entry name" value="Ammonium_transp"/>
    <property type="match status" value="1"/>
</dbReference>
<dbReference type="STRING" id="133385.A0A2T9YLQ9"/>
<sequence>MDLFKRQEEIPLNTGDTAFVLLCAVLIMIMIPGVGLFYSGLSHSKNSLYIILVGVVSLSIVAIQWVFIGYSLAFSFTSNPIIGNFKNALMLNIGSSISTVAPGIPTLAFAIFQFMFAAITPIISLGSVCTKVRLLPLCLYIFLWTTLAYDPIAYWSCTSNGWIVKFGGLDFAGGTIIHIASGVSSLTFCLYLRLKESYDSKQQKPHNPLNVFFGTLFIWFGWYGFNSGSALSANPRAAVAFISTNTAAAFGAVVFSLLKYKENNYKFSIVDLCVGALAGLIGITPGCGFVPIWASPIVGAITAVACFYGLRLKHVMRVNDSCDVFAIHGIGGIVGGLLTGIFASKDIALYNGTEIKGGWIDKNWKQVPIQMLSMLSCAAWCMAWTAIILFFMEYVLRINLRISSEKQALGADYALLTEPMFEYIISPDTFVDMQEEKCLKPLMIQESDDIKNEKLAMPTTKPSTSKSYNPSAFPSTSTSVAPSLFDLTKIEKN</sequence>
<feature type="transmembrane region" description="Helical" evidence="8">
    <location>
        <begin position="265"/>
        <end position="284"/>
    </location>
</feature>
<feature type="transmembrane region" description="Helical" evidence="8">
    <location>
        <begin position="137"/>
        <end position="155"/>
    </location>
</feature>
<dbReference type="PANTHER" id="PTHR43029">
    <property type="entry name" value="AMMONIUM TRANSPORTER MEP2"/>
    <property type="match status" value="1"/>
</dbReference>
<feature type="transmembrane region" description="Helical" evidence="8">
    <location>
        <begin position="322"/>
        <end position="343"/>
    </location>
</feature>
<feature type="transmembrane region" description="Helical" evidence="8">
    <location>
        <begin position="18"/>
        <end position="41"/>
    </location>
</feature>
<dbReference type="NCBIfam" id="TIGR00836">
    <property type="entry name" value="amt"/>
    <property type="match status" value="1"/>
</dbReference>
<evidence type="ECO:0000256" key="5">
    <source>
        <dbReference type="ARBA" id="ARBA00022989"/>
    </source>
</evidence>
<keyword evidence="4 8" id="KW-0812">Transmembrane</keyword>